<evidence type="ECO:0000313" key="2">
    <source>
        <dbReference type="EnsemblMetazoa" id="ASIC021187-PA"/>
    </source>
</evidence>
<dbReference type="VEuPathDB" id="VectorBase:ASIC021187"/>
<sequence>MDPFRMPSPVSEPPSSGDRVLNFLAAASSDFISKTYPTVWHSKVVHLLRAGRPSRENNHRHHHPAGSRVSNGTFCRIIHLRGRRSEPGGRNITLIHVYAKYAGAYKSIAELFREAQPTKEGVGWEDEEEEKEETNYDELFRTARLLEVR</sequence>
<keyword evidence="3" id="KW-1185">Reference proteome</keyword>
<dbReference type="EnsemblMetazoa" id="ASIC021187-RA">
    <property type="protein sequence ID" value="ASIC021187-PA"/>
    <property type="gene ID" value="ASIC021187"/>
</dbReference>
<dbReference type="EMBL" id="ATLV01026177">
    <property type="status" value="NOT_ANNOTATED_CDS"/>
    <property type="molecule type" value="Genomic_DNA"/>
</dbReference>
<accession>A0A084WRR4</accession>
<evidence type="ECO:0000313" key="3">
    <source>
        <dbReference type="Proteomes" id="UP000030765"/>
    </source>
</evidence>
<name>A0A084WRR4_ANOSI</name>
<dbReference type="EMBL" id="KE525407">
    <property type="protein sequence ID" value="KFB52908.1"/>
    <property type="molecule type" value="Genomic_DNA"/>
</dbReference>
<organism evidence="1">
    <name type="scientific">Anopheles sinensis</name>
    <name type="common">Mosquito</name>
    <dbReference type="NCBI Taxonomy" id="74873"/>
    <lineage>
        <taxon>Eukaryota</taxon>
        <taxon>Metazoa</taxon>
        <taxon>Ecdysozoa</taxon>
        <taxon>Arthropoda</taxon>
        <taxon>Hexapoda</taxon>
        <taxon>Insecta</taxon>
        <taxon>Pterygota</taxon>
        <taxon>Neoptera</taxon>
        <taxon>Endopterygota</taxon>
        <taxon>Diptera</taxon>
        <taxon>Nematocera</taxon>
        <taxon>Culicoidea</taxon>
        <taxon>Culicidae</taxon>
        <taxon>Anophelinae</taxon>
        <taxon>Anopheles</taxon>
    </lineage>
</organism>
<proteinExistence type="predicted"/>
<evidence type="ECO:0000313" key="1">
    <source>
        <dbReference type="EMBL" id="KFB52908.1"/>
    </source>
</evidence>
<dbReference type="Proteomes" id="UP000030765">
    <property type="component" value="Unassembled WGS sequence"/>
</dbReference>
<protein>
    <submittedName>
        <fullName evidence="1 2">Uncharacterized protein</fullName>
    </submittedName>
</protein>
<dbReference type="AlphaFoldDB" id="A0A084WRR4"/>
<reference evidence="1 3" key="1">
    <citation type="journal article" date="2014" name="BMC Genomics">
        <title>Genome sequence of Anopheles sinensis provides insight into genetics basis of mosquito competence for malaria parasites.</title>
        <authorList>
            <person name="Zhou D."/>
            <person name="Zhang D."/>
            <person name="Ding G."/>
            <person name="Shi L."/>
            <person name="Hou Q."/>
            <person name="Ye Y."/>
            <person name="Xu Y."/>
            <person name="Zhou H."/>
            <person name="Xiong C."/>
            <person name="Li S."/>
            <person name="Yu J."/>
            <person name="Hong S."/>
            <person name="Yu X."/>
            <person name="Zou P."/>
            <person name="Chen C."/>
            <person name="Chang X."/>
            <person name="Wang W."/>
            <person name="Lv Y."/>
            <person name="Sun Y."/>
            <person name="Ma L."/>
            <person name="Shen B."/>
            <person name="Zhu C."/>
        </authorList>
    </citation>
    <scope>NUCLEOTIDE SEQUENCE [LARGE SCALE GENOMIC DNA]</scope>
</reference>
<gene>
    <name evidence="1" type="ORF">ZHAS_00021187</name>
</gene>
<reference evidence="2" key="2">
    <citation type="submission" date="2020-05" db="UniProtKB">
        <authorList>
            <consortium name="EnsemblMetazoa"/>
        </authorList>
    </citation>
    <scope>IDENTIFICATION</scope>
</reference>